<feature type="signal peptide" evidence="2">
    <location>
        <begin position="1"/>
        <end position="26"/>
    </location>
</feature>
<evidence type="ECO:0000313" key="3">
    <source>
        <dbReference type="EMBL" id="MCM0622290.1"/>
    </source>
</evidence>
<evidence type="ECO:0000256" key="2">
    <source>
        <dbReference type="SAM" id="SignalP"/>
    </source>
</evidence>
<reference evidence="3" key="1">
    <citation type="submission" date="2022-05" db="EMBL/GenBank/DDBJ databases">
        <authorList>
            <person name="Tuo L."/>
        </authorList>
    </citation>
    <scope>NUCLEOTIDE SEQUENCE</scope>
    <source>
        <strain evidence="3">BSK12Z-4</strain>
    </source>
</reference>
<evidence type="ECO:0008006" key="5">
    <source>
        <dbReference type="Google" id="ProtNLM"/>
    </source>
</evidence>
<accession>A0A9X2DAD1</accession>
<keyword evidence="2" id="KW-0732">Signal</keyword>
<organism evidence="3 4">
    <name type="scientific">Nocardioides bruguierae</name>
    <dbReference type="NCBI Taxonomy" id="2945102"/>
    <lineage>
        <taxon>Bacteria</taxon>
        <taxon>Bacillati</taxon>
        <taxon>Actinomycetota</taxon>
        <taxon>Actinomycetes</taxon>
        <taxon>Propionibacteriales</taxon>
        <taxon>Nocardioidaceae</taxon>
        <taxon>Nocardioides</taxon>
    </lineage>
</organism>
<keyword evidence="4" id="KW-1185">Reference proteome</keyword>
<name>A0A9X2DAD1_9ACTN</name>
<dbReference type="Proteomes" id="UP001139485">
    <property type="component" value="Unassembled WGS sequence"/>
</dbReference>
<protein>
    <recommendedName>
        <fullName evidence="5">DUF4352 domain-containing protein</fullName>
    </recommendedName>
</protein>
<dbReference type="RefSeq" id="WP_250828524.1">
    <property type="nucleotide sequence ID" value="NZ_JAMOIL010000032.1"/>
</dbReference>
<dbReference type="AlphaFoldDB" id="A0A9X2DAD1"/>
<evidence type="ECO:0000256" key="1">
    <source>
        <dbReference type="SAM" id="MobiDB-lite"/>
    </source>
</evidence>
<dbReference type="PROSITE" id="PS51257">
    <property type="entry name" value="PROKAR_LIPOPROTEIN"/>
    <property type="match status" value="1"/>
</dbReference>
<gene>
    <name evidence="3" type="ORF">M8330_18515</name>
</gene>
<dbReference type="EMBL" id="JAMOIL010000032">
    <property type="protein sequence ID" value="MCM0622290.1"/>
    <property type="molecule type" value="Genomic_DNA"/>
</dbReference>
<sequence length="227" mass="24063">MQRTHAHRARARKVSALVATCALALAGCDAGSPAPEATGTSRAPTVWEQRFDATSCAPFTEPAGDEQQGGPLQDKGSRVLGVGMRTQPGHPLEQVAIIPVTNRGAEPVAILSVEFVTEQGASPLTVDGVRLAPADIRKSMTRPTPRFDRWPDAADYCLPGTDGGTGTDDAPSSDPAGAVLAFRIGPTPADEVDGEEESKNNAINVHYATSDGERFVAVYPYQFYWDN</sequence>
<proteinExistence type="predicted"/>
<feature type="chain" id="PRO_5040765764" description="DUF4352 domain-containing protein" evidence="2">
    <location>
        <begin position="27"/>
        <end position="227"/>
    </location>
</feature>
<comment type="caution">
    <text evidence="3">The sequence shown here is derived from an EMBL/GenBank/DDBJ whole genome shotgun (WGS) entry which is preliminary data.</text>
</comment>
<feature type="region of interest" description="Disordered" evidence="1">
    <location>
        <begin position="56"/>
        <end position="76"/>
    </location>
</feature>
<evidence type="ECO:0000313" key="4">
    <source>
        <dbReference type="Proteomes" id="UP001139485"/>
    </source>
</evidence>